<dbReference type="eggNOG" id="ENOG50330BR">
    <property type="taxonomic scope" value="Bacteria"/>
</dbReference>
<comment type="caution">
    <text evidence="1">The sequence shown here is derived from an EMBL/GenBank/DDBJ whole genome shotgun (WGS) entry which is preliminary data.</text>
</comment>
<dbReference type="EMBL" id="AVGG01000005">
    <property type="protein sequence ID" value="ESU28843.1"/>
    <property type="molecule type" value="Genomic_DNA"/>
</dbReference>
<dbReference type="STRING" id="1341181.FLJC2902T_14400"/>
<dbReference type="OrthoDB" id="5701146at2"/>
<name>V6SQ85_9FLAO</name>
<protein>
    <submittedName>
        <fullName evidence="1">Uncharacterized protein</fullName>
    </submittedName>
</protein>
<evidence type="ECO:0000313" key="1">
    <source>
        <dbReference type="EMBL" id="ESU28843.1"/>
    </source>
</evidence>
<dbReference type="Proteomes" id="UP000018004">
    <property type="component" value="Unassembled WGS sequence"/>
</dbReference>
<sequence length="145" mass="17099">MNINPKNGVGELLFGMKQQHVVAVYGKPDKQFADEDKNIIYLYNKYKMRLTFYEDEEFRLGYIVISDPQSTLYDKKVIGCKPKEIQNELPQKDFKTWEVADEDGIENHFNEDNWLLLIAEYDEIIKVEVGAIFDKNDEFDWKFSG</sequence>
<keyword evidence="2" id="KW-1185">Reference proteome</keyword>
<dbReference type="AlphaFoldDB" id="V6SQ85"/>
<organism evidence="1 2">
    <name type="scientific">Flavobacterium limnosediminis JC2902</name>
    <dbReference type="NCBI Taxonomy" id="1341181"/>
    <lineage>
        <taxon>Bacteria</taxon>
        <taxon>Pseudomonadati</taxon>
        <taxon>Bacteroidota</taxon>
        <taxon>Flavobacteriia</taxon>
        <taxon>Flavobacteriales</taxon>
        <taxon>Flavobacteriaceae</taxon>
        <taxon>Flavobacterium</taxon>
    </lineage>
</organism>
<evidence type="ECO:0000313" key="2">
    <source>
        <dbReference type="Proteomes" id="UP000018004"/>
    </source>
</evidence>
<accession>V6SQ85</accession>
<gene>
    <name evidence="1" type="ORF">FLJC2902T_14400</name>
</gene>
<proteinExistence type="predicted"/>
<dbReference type="PATRIC" id="fig|1341181.4.peg.1418"/>
<dbReference type="RefSeq" id="WP_023579079.1">
    <property type="nucleotide sequence ID" value="NZ_AVGG01000005.1"/>
</dbReference>
<reference evidence="1 2" key="1">
    <citation type="submission" date="2013-08" db="EMBL/GenBank/DDBJ databases">
        <title>Flavobacterium limnosediminis JC2902 genome sequencing.</title>
        <authorList>
            <person name="Lee K."/>
            <person name="Yi H."/>
            <person name="Park S."/>
            <person name="Chun J."/>
        </authorList>
    </citation>
    <scope>NUCLEOTIDE SEQUENCE [LARGE SCALE GENOMIC DNA]</scope>
    <source>
        <strain evidence="1 2">JC2902</strain>
    </source>
</reference>